<dbReference type="GO" id="GO:0008703">
    <property type="term" value="F:5-amino-6-(5-phosphoribosylamino)uracil reductase activity"/>
    <property type="evidence" value="ECO:0007669"/>
    <property type="project" value="UniProtKB-EC"/>
</dbReference>
<evidence type="ECO:0000259" key="13">
    <source>
        <dbReference type="PROSITE" id="PS51747"/>
    </source>
</evidence>
<dbReference type="Gene3D" id="3.40.140.10">
    <property type="entry name" value="Cytidine Deaminase, domain 2"/>
    <property type="match status" value="1"/>
</dbReference>
<accession>A0ABT4LGS0</accession>
<comment type="cofactor">
    <cofactor evidence="12">
        <name>Zn(2+)</name>
        <dbReference type="ChEBI" id="CHEBI:29105"/>
    </cofactor>
    <text evidence="12">Binds 1 zinc ion.</text>
</comment>
<dbReference type="EC" id="3.5.4.26" evidence="12"/>
<keyword evidence="15" id="KW-1185">Reference proteome</keyword>
<comment type="function">
    <text evidence="1 12">Converts 2,5-diamino-6-(ribosylamino)-4(3h)-pyrimidinone 5'-phosphate into 5-amino-6-(ribosylamino)-2,4(1h,3h)-pyrimidinedione 5'-phosphate.</text>
</comment>
<dbReference type="PIRSF" id="PIRSF006769">
    <property type="entry name" value="RibD"/>
    <property type="match status" value="1"/>
</dbReference>
<comment type="caution">
    <text evidence="14">The sequence shown here is derived from an EMBL/GenBank/DDBJ whole genome shotgun (WGS) entry which is preliminary data.</text>
</comment>
<evidence type="ECO:0000256" key="9">
    <source>
        <dbReference type="ARBA" id="ARBA00022857"/>
    </source>
</evidence>
<dbReference type="PANTHER" id="PTHR38011">
    <property type="entry name" value="DIHYDROFOLATE REDUCTASE FAMILY PROTEIN (AFU_ORTHOLOGUE AFUA_8G06820)"/>
    <property type="match status" value="1"/>
</dbReference>
<comment type="catalytic activity">
    <reaction evidence="12">
        <text>5-amino-6-(5-phospho-D-ribitylamino)uracil + NADP(+) = 5-amino-6-(5-phospho-D-ribosylamino)uracil + NADPH + H(+)</text>
        <dbReference type="Rhea" id="RHEA:17845"/>
        <dbReference type="ChEBI" id="CHEBI:15378"/>
        <dbReference type="ChEBI" id="CHEBI:57783"/>
        <dbReference type="ChEBI" id="CHEBI:58349"/>
        <dbReference type="ChEBI" id="CHEBI:58421"/>
        <dbReference type="ChEBI" id="CHEBI:58453"/>
        <dbReference type="EC" id="1.1.1.193"/>
    </reaction>
</comment>
<dbReference type="InterPro" id="IPR004794">
    <property type="entry name" value="Eubact_RibD"/>
</dbReference>
<dbReference type="CDD" id="cd01284">
    <property type="entry name" value="Riboflavin_deaminase-reductase"/>
    <property type="match status" value="1"/>
</dbReference>
<dbReference type="EC" id="1.1.1.193" evidence="12"/>
<feature type="domain" description="CMP/dCMP-type deaminase" evidence="13">
    <location>
        <begin position="7"/>
        <end position="129"/>
    </location>
</feature>
<organism evidence="14 15">
    <name type="scientific">Kiloniella laminariae</name>
    <dbReference type="NCBI Taxonomy" id="454162"/>
    <lineage>
        <taxon>Bacteria</taxon>
        <taxon>Pseudomonadati</taxon>
        <taxon>Pseudomonadota</taxon>
        <taxon>Alphaproteobacteria</taxon>
        <taxon>Rhodospirillales</taxon>
        <taxon>Kiloniellaceae</taxon>
        <taxon>Kiloniella</taxon>
    </lineage>
</organism>
<dbReference type="InterPro" id="IPR024072">
    <property type="entry name" value="DHFR-like_dom_sf"/>
</dbReference>
<keyword evidence="7 12" id="KW-0479">Metal-binding</keyword>
<dbReference type="NCBIfam" id="TIGR00227">
    <property type="entry name" value="ribD_Cterm"/>
    <property type="match status" value="1"/>
</dbReference>
<keyword evidence="10 12" id="KW-0560">Oxidoreductase</keyword>
<dbReference type="SUPFAM" id="SSF53597">
    <property type="entry name" value="Dihydrofolate reductase-like"/>
    <property type="match status" value="1"/>
</dbReference>
<proteinExistence type="inferred from homology"/>
<keyword evidence="8 12" id="KW-0862">Zinc</keyword>
<evidence type="ECO:0000256" key="12">
    <source>
        <dbReference type="PIRNR" id="PIRNR006769"/>
    </source>
</evidence>
<evidence type="ECO:0000256" key="7">
    <source>
        <dbReference type="ARBA" id="ARBA00022723"/>
    </source>
</evidence>
<dbReference type="Gene3D" id="3.40.430.10">
    <property type="entry name" value="Dihydrofolate Reductase, subunit A"/>
    <property type="match status" value="1"/>
</dbReference>
<comment type="pathway">
    <text evidence="3 12">Cofactor biosynthesis; riboflavin biosynthesis; 5-amino-6-(D-ribitylamino)uracil from GTP: step 3/4.</text>
</comment>
<dbReference type="RefSeq" id="WP_269422351.1">
    <property type="nucleotide sequence ID" value="NZ_JAPWGY010000002.1"/>
</dbReference>
<keyword evidence="6 12" id="KW-0686">Riboflavin biosynthesis</keyword>
<reference evidence="14" key="1">
    <citation type="submission" date="2022-12" db="EMBL/GenBank/DDBJ databases">
        <title>Bacterial isolates from different developmental stages of Nematostella vectensis.</title>
        <authorList>
            <person name="Fraune S."/>
        </authorList>
    </citation>
    <scope>NUCLEOTIDE SEQUENCE</scope>
    <source>
        <strain evidence="14">G21630-S1</strain>
    </source>
</reference>
<dbReference type="InterPro" id="IPR002125">
    <property type="entry name" value="CMP_dCMP_dom"/>
</dbReference>
<comment type="similarity">
    <text evidence="4 12">In the N-terminal section; belongs to the cytidine and deoxycytidylate deaminase family.</text>
</comment>
<evidence type="ECO:0000256" key="6">
    <source>
        <dbReference type="ARBA" id="ARBA00022619"/>
    </source>
</evidence>
<comment type="similarity">
    <text evidence="5 12">In the C-terminal section; belongs to the HTP reductase family.</text>
</comment>
<evidence type="ECO:0000256" key="10">
    <source>
        <dbReference type="ARBA" id="ARBA00023002"/>
    </source>
</evidence>
<evidence type="ECO:0000256" key="11">
    <source>
        <dbReference type="ARBA" id="ARBA00023268"/>
    </source>
</evidence>
<dbReference type="PROSITE" id="PS51747">
    <property type="entry name" value="CYT_DCMP_DEAMINASES_2"/>
    <property type="match status" value="1"/>
</dbReference>
<dbReference type="InterPro" id="IPR016192">
    <property type="entry name" value="APOBEC/CMP_deaminase_Zn-bd"/>
</dbReference>
<dbReference type="SUPFAM" id="SSF53927">
    <property type="entry name" value="Cytidine deaminase-like"/>
    <property type="match status" value="1"/>
</dbReference>
<sequence length="371" mass="39600">MSGDQLTTDLQHMNAALSLAGRGLGRTAPNPAVGCVLVKDGRVIGRGFTQPGGRPHAEVGALAQAGAQARGATAYVTLEPCAHHGKTPPCADALIAAGIRRCVVAVEDSDVRVKGRGLSRMREAGIIVETGLCRQEAEDLNAGFFLRIRHGRPLVTLKVATTLDGRIATKTGESKWITGEAARRAGQMLRVRNDAILVGSGTAVLDDPRLDVRLKGLENASPLRVVMDGRLRLPLTHDLVATATTRPTLLMTLEGNDPNRLQAYRDAGVEVVTLSRDTQGYIDPGMALRALGDRGITRILVEGGSHIIGSLFQADLVDRIVWFRAAKIIGGDGIAASVGFGLERLELAPKFNLTSVSKRGDDIMESYRREL</sequence>
<dbReference type="GO" id="GO:0008835">
    <property type="term" value="F:diaminohydroxyphosphoribosylaminopyrimidine deaminase activity"/>
    <property type="evidence" value="ECO:0007669"/>
    <property type="project" value="UniProtKB-EC"/>
</dbReference>
<comment type="pathway">
    <text evidence="2 12">Cofactor biosynthesis; riboflavin biosynthesis; 5-amino-6-(D-ribitylamino)uracil from GTP: step 2/4.</text>
</comment>
<evidence type="ECO:0000256" key="5">
    <source>
        <dbReference type="ARBA" id="ARBA00007417"/>
    </source>
</evidence>
<dbReference type="EMBL" id="JAPWGY010000002">
    <property type="protein sequence ID" value="MCZ4280140.1"/>
    <property type="molecule type" value="Genomic_DNA"/>
</dbReference>
<evidence type="ECO:0000256" key="8">
    <source>
        <dbReference type="ARBA" id="ARBA00022833"/>
    </source>
</evidence>
<dbReference type="InterPro" id="IPR016193">
    <property type="entry name" value="Cytidine_deaminase-like"/>
</dbReference>
<keyword evidence="12 14" id="KW-0378">Hydrolase</keyword>
<evidence type="ECO:0000256" key="3">
    <source>
        <dbReference type="ARBA" id="ARBA00004910"/>
    </source>
</evidence>
<evidence type="ECO:0000313" key="14">
    <source>
        <dbReference type="EMBL" id="MCZ4280140.1"/>
    </source>
</evidence>
<evidence type="ECO:0000256" key="1">
    <source>
        <dbReference type="ARBA" id="ARBA00002151"/>
    </source>
</evidence>
<dbReference type="NCBIfam" id="TIGR00326">
    <property type="entry name" value="eubact_ribD"/>
    <property type="match status" value="1"/>
</dbReference>
<dbReference type="Pfam" id="PF01872">
    <property type="entry name" value="RibD_C"/>
    <property type="match status" value="1"/>
</dbReference>
<dbReference type="Pfam" id="PF00383">
    <property type="entry name" value="dCMP_cyt_deam_1"/>
    <property type="match status" value="1"/>
</dbReference>
<keyword evidence="11" id="KW-0511">Multifunctional enzyme</keyword>
<evidence type="ECO:0000313" key="15">
    <source>
        <dbReference type="Proteomes" id="UP001069802"/>
    </source>
</evidence>
<gene>
    <name evidence="14" type="primary">ribD</name>
    <name evidence="14" type="ORF">O4H49_05100</name>
</gene>
<dbReference type="Proteomes" id="UP001069802">
    <property type="component" value="Unassembled WGS sequence"/>
</dbReference>
<dbReference type="InterPro" id="IPR050765">
    <property type="entry name" value="Riboflavin_Biosynth_HTPR"/>
</dbReference>
<evidence type="ECO:0000256" key="2">
    <source>
        <dbReference type="ARBA" id="ARBA00004882"/>
    </source>
</evidence>
<evidence type="ECO:0000256" key="4">
    <source>
        <dbReference type="ARBA" id="ARBA00005259"/>
    </source>
</evidence>
<dbReference type="InterPro" id="IPR011549">
    <property type="entry name" value="RibD_C"/>
</dbReference>
<name>A0ABT4LGS0_9PROT</name>
<dbReference type="InterPro" id="IPR002734">
    <property type="entry name" value="RibDG_C"/>
</dbReference>
<keyword evidence="9 12" id="KW-0521">NADP</keyword>
<protein>
    <recommendedName>
        <fullName evidence="12">Riboflavin biosynthesis protein RibD</fullName>
    </recommendedName>
    <domain>
        <recommendedName>
            <fullName evidence="12">Diaminohydroxyphosphoribosylaminopyrimidine deaminase</fullName>
            <shortName evidence="12">DRAP deaminase</shortName>
            <ecNumber evidence="12">3.5.4.26</ecNumber>
        </recommendedName>
        <alternativeName>
            <fullName evidence="12">Riboflavin-specific deaminase</fullName>
        </alternativeName>
    </domain>
    <domain>
        <recommendedName>
            <fullName evidence="12">5-amino-6-(5-phosphoribosylamino)uracil reductase</fullName>
            <ecNumber evidence="12">1.1.1.193</ecNumber>
        </recommendedName>
        <alternativeName>
            <fullName evidence="12">HTP reductase</fullName>
        </alternativeName>
    </domain>
</protein>
<dbReference type="PROSITE" id="PS00903">
    <property type="entry name" value="CYT_DCMP_DEAMINASES_1"/>
    <property type="match status" value="1"/>
</dbReference>
<dbReference type="PANTHER" id="PTHR38011:SF7">
    <property type="entry name" value="2,5-DIAMINO-6-RIBOSYLAMINO-4(3H)-PYRIMIDINONE 5'-PHOSPHATE REDUCTASE"/>
    <property type="match status" value="1"/>
</dbReference>
<comment type="catalytic activity">
    <reaction evidence="12">
        <text>2,5-diamino-6-hydroxy-4-(5-phosphoribosylamino)-pyrimidine + H2O + H(+) = 5-amino-6-(5-phospho-D-ribosylamino)uracil + NH4(+)</text>
        <dbReference type="Rhea" id="RHEA:21868"/>
        <dbReference type="ChEBI" id="CHEBI:15377"/>
        <dbReference type="ChEBI" id="CHEBI:15378"/>
        <dbReference type="ChEBI" id="CHEBI:28938"/>
        <dbReference type="ChEBI" id="CHEBI:58453"/>
        <dbReference type="ChEBI" id="CHEBI:58614"/>
        <dbReference type="EC" id="3.5.4.26"/>
    </reaction>
</comment>